<dbReference type="InterPro" id="IPR006145">
    <property type="entry name" value="PsdUridine_synth_RsuA/RluA"/>
</dbReference>
<keyword evidence="9" id="KW-1185">Reference proteome</keyword>
<keyword evidence="1" id="KW-0413">Isomerase</keyword>
<dbReference type="PROSITE" id="PS51747">
    <property type="entry name" value="CYT_DCMP_DEAMINASES_2"/>
    <property type="match status" value="1"/>
</dbReference>
<dbReference type="FunFam" id="3.40.140.10:FF:000061">
    <property type="entry name" value="DRAP deaminase"/>
    <property type="match status" value="1"/>
</dbReference>
<dbReference type="Pfam" id="PF00849">
    <property type="entry name" value="PseudoU_synth_2"/>
    <property type="match status" value="1"/>
</dbReference>
<dbReference type="GO" id="GO:0031119">
    <property type="term" value="P:tRNA pseudouridine synthesis"/>
    <property type="evidence" value="ECO:0007669"/>
    <property type="project" value="UniProtKB-ARBA"/>
</dbReference>
<dbReference type="GO" id="GO:0016814">
    <property type="term" value="F:hydrolase activity, acting on carbon-nitrogen (but not peptide) bonds, in cyclic amidines"/>
    <property type="evidence" value="ECO:0007669"/>
    <property type="project" value="UniProtKB-ARBA"/>
</dbReference>
<gene>
    <name evidence="8" type="ORF">AGOS_AEL091C</name>
</gene>
<evidence type="ECO:0000313" key="9">
    <source>
        <dbReference type="Proteomes" id="UP000000591"/>
    </source>
</evidence>
<dbReference type="Gene3D" id="3.40.140.10">
    <property type="entry name" value="Cytidine Deaminase, domain 2"/>
    <property type="match status" value="1"/>
</dbReference>
<dbReference type="PROSITE" id="PS01129">
    <property type="entry name" value="PSI_RLU"/>
    <property type="match status" value="1"/>
</dbReference>
<dbReference type="Gene3D" id="3.30.2350.10">
    <property type="entry name" value="Pseudouridine synthase"/>
    <property type="match status" value="1"/>
</dbReference>
<dbReference type="EC" id="5.4.99.28" evidence="3"/>
<dbReference type="SUPFAM" id="SSF55120">
    <property type="entry name" value="Pseudouridine synthase"/>
    <property type="match status" value="1"/>
</dbReference>
<evidence type="ECO:0000256" key="5">
    <source>
        <dbReference type="PROSITE-ProRule" id="PRU00182"/>
    </source>
</evidence>
<dbReference type="InParanoid" id="Q757V3"/>
<keyword evidence="5" id="KW-0694">RNA-binding</keyword>
<dbReference type="InterPro" id="IPR006224">
    <property type="entry name" value="PsdUridine_synth_RluA-like_CS"/>
</dbReference>
<feature type="domain" description="CMP/dCMP-type deaminase" evidence="7">
    <location>
        <begin position="460"/>
        <end position="591"/>
    </location>
</feature>
<dbReference type="FunFam" id="3.30.2350.10:FF:000017">
    <property type="entry name" value="Pseudouridine synthase"/>
    <property type="match status" value="1"/>
</dbReference>
<dbReference type="GO" id="GO:0160151">
    <property type="term" value="F:tRNA pseudouridine(32) synthase activity"/>
    <property type="evidence" value="ECO:0007669"/>
    <property type="project" value="UniProtKB-EC"/>
</dbReference>
<evidence type="ECO:0000256" key="2">
    <source>
        <dbReference type="ARBA" id="ARBA00036184"/>
    </source>
</evidence>
<dbReference type="InterPro" id="IPR050188">
    <property type="entry name" value="RluA_PseudoU_synthase"/>
</dbReference>
<dbReference type="GO" id="GO:0000455">
    <property type="term" value="P:enzyme-directed rRNA pseudouridine synthesis"/>
    <property type="evidence" value="ECO:0000318"/>
    <property type="project" value="GO_Central"/>
</dbReference>
<dbReference type="HOGENOM" id="CLU_016902_12_4_1"/>
<dbReference type="PANTHER" id="PTHR21600:SF40">
    <property type="entry name" value="PSEUDOURIDYLATE SYNTHASE RPUSD2"/>
    <property type="match status" value="1"/>
</dbReference>
<dbReference type="InterPro" id="IPR006225">
    <property type="entry name" value="PsdUridine_synth_RluC/D"/>
</dbReference>
<sequence>MLKGVPGLLFKETQRHLKPRLVRIMENTSQDESRKRQVASNLSSDADEGSPAVTRPVKITKRLRKKNLGTGELRDKAGFKLKVQDVSKNRHRQVDPEYEVVVDGPMRKIKPYFFTYKTFCKERWRDRKLLDVFVDEFRDRDRPYYEKVIGSGGVLLNGKSSTLDSVLRNGDLISHELHRHEPPVSSRPIRTVYEDDDILVIDKPSGIPAHPTGRYRFNSITKILEKQLGYTVHPCNRLDRLTSGLMFLAKTPKGADEMGDQMKAREVKKEYVARVVGEFPIGEIVVDMPLKTIEPKLALNMVCDPEDEAGKGAKTQFKRISYDGQTSIVKCQPYTGRTHQIRVHLQYLGFPIANDPIYSNPHIWGPSLGKECKADYKEVIQKLNEIGKTKSAESWYHSDSQGEVLKGEQCDECGTELYTDPGPNDLDLWLHAYRYESTELDENGAKKWSYSTAFPEWALEQHGDFMRLAIEQAKKCPPAKTSFSVGAVLVNGTEILATGYSRELEGNTHAEQCALQKYFEQHKTDKVPIGTVIYTTMEPCSLRLSGNKPCVERIICQQGNITAVFVGVLEPDNFVKNNTSRALLEQHGIDYILVPGFQEECTEAALKGH</sequence>
<dbReference type="InterPro" id="IPR002125">
    <property type="entry name" value="CMP_dCMP_dom"/>
</dbReference>
<feature type="active site" evidence="4">
    <location>
        <position position="239"/>
    </location>
</feature>
<dbReference type="Proteomes" id="UP000000591">
    <property type="component" value="Chromosome V"/>
</dbReference>
<dbReference type="Pfam" id="PF18785">
    <property type="entry name" value="Inv-AAD"/>
    <property type="match status" value="1"/>
</dbReference>
<dbReference type="InterPro" id="IPR020103">
    <property type="entry name" value="PsdUridine_synth_cat_dom_sf"/>
</dbReference>
<evidence type="ECO:0000256" key="4">
    <source>
        <dbReference type="PIRSR" id="PIRSR606225-1"/>
    </source>
</evidence>
<dbReference type="eggNOG" id="KOG1018">
    <property type="taxonomic scope" value="Eukaryota"/>
</dbReference>
<dbReference type="OMA" id="PKGADEM"/>
<dbReference type="FunCoup" id="Q757V3">
    <property type="interactions" value="518"/>
</dbReference>
<dbReference type="eggNOG" id="KOG1919">
    <property type="taxonomic scope" value="Eukaryota"/>
</dbReference>
<dbReference type="EMBL" id="AE016818">
    <property type="protein sequence ID" value="AAS52594.2"/>
    <property type="molecule type" value="Genomic_DNA"/>
</dbReference>
<accession>Q757V3</accession>
<dbReference type="NCBIfam" id="TIGR00005">
    <property type="entry name" value="rluA_subfam"/>
    <property type="match status" value="1"/>
</dbReference>
<evidence type="ECO:0000256" key="6">
    <source>
        <dbReference type="SAM" id="MobiDB-lite"/>
    </source>
</evidence>
<dbReference type="GO" id="GO:0003723">
    <property type="term" value="F:RNA binding"/>
    <property type="evidence" value="ECO:0007669"/>
    <property type="project" value="UniProtKB-KW"/>
</dbReference>
<evidence type="ECO:0000313" key="8">
    <source>
        <dbReference type="EMBL" id="AAS52594.2"/>
    </source>
</evidence>
<dbReference type="SMR" id="Q757V3"/>
<comment type="catalytic activity">
    <reaction evidence="2">
        <text>uridine(32) in tRNA = pseudouridine(32) in tRNA</text>
        <dbReference type="Rhea" id="RHEA:42544"/>
        <dbReference type="Rhea" id="RHEA-COMP:10107"/>
        <dbReference type="Rhea" id="RHEA-COMP:10108"/>
        <dbReference type="ChEBI" id="CHEBI:65314"/>
        <dbReference type="ChEBI" id="CHEBI:65315"/>
        <dbReference type="EC" id="5.4.99.28"/>
    </reaction>
</comment>
<protein>
    <recommendedName>
        <fullName evidence="3">tRNA pseudouridine(32) synthase</fullName>
        <ecNumber evidence="3">5.4.99.28</ecNumber>
    </recommendedName>
</protein>
<dbReference type="CDD" id="cd02557">
    <property type="entry name" value="PseudoU_synth_ScRIB2"/>
    <property type="match status" value="1"/>
</dbReference>
<organism evidence="8 9">
    <name type="scientific">Eremothecium gossypii (strain ATCC 10895 / CBS 109.51 / FGSC 9923 / NRRL Y-1056)</name>
    <name type="common">Yeast</name>
    <name type="synonym">Ashbya gossypii</name>
    <dbReference type="NCBI Taxonomy" id="284811"/>
    <lineage>
        <taxon>Eukaryota</taxon>
        <taxon>Fungi</taxon>
        <taxon>Dikarya</taxon>
        <taxon>Ascomycota</taxon>
        <taxon>Saccharomycotina</taxon>
        <taxon>Saccharomycetes</taxon>
        <taxon>Saccharomycetales</taxon>
        <taxon>Saccharomycetaceae</taxon>
        <taxon>Eremothecium</taxon>
    </lineage>
</organism>
<dbReference type="GeneID" id="4620960"/>
<reference evidence="8 9" key="1">
    <citation type="journal article" date="2004" name="Science">
        <title>The Ashbya gossypii genome as a tool for mapping the ancient Saccharomyces cerevisiae genome.</title>
        <authorList>
            <person name="Dietrich F.S."/>
            <person name="Voegeli S."/>
            <person name="Brachat S."/>
            <person name="Lerch A."/>
            <person name="Gates K."/>
            <person name="Steiner S."/>
            <person name="Mohr C."/>
            <person name="Pohlmann R."/>
            <person name="Luedi P."/>
            <person name="Choi S."/>
            <person name="Wing R.A."/>
            <person name="Flavier A."/>
            <person name="Gaffney T.D."/>
            <person name="Philippsen P."/>
        </authorList>
    </citation>
    <scope>NUCLEOTIDE SEQUENCE [LARGE SCALE GENOMIC DNA]</scope>
    <source>
        <strain evidence="9">ATCC 10895 / CBS 109.51 / FGSC 9923 / NRRL Y-1056</strain>
    </source>
</reference>
<dbReference type="GO" id="GO:0019239">
    <property type="term" value="F:deaminase activity"/>
    <property type="evidence" value="ECO:0007669"/>
    <property type="project" value="UniProtKB-ARBA"/>
</dbReference>
<feature type="region of interest" description="Disordered" evidence="6">
    <location>
        <begin position="25"/>
        <end position="56"/>
    </location>
</feature>
<dbReference type="STRING" id="284811.Q757V3"/>
<dbReference type="AlphaFoldDB" id="Q757V3"/>
<evidence type="ECO:0000256" key="3">
    <source>
        <dbReference type="ARBA" id="ARBA00038944"/>
    </source>
</evidence>
<evidence type="ECO:0000256" key="1">
    <source>
        <dbReference type="ARBA" id="ARBA00023235"/>
    </source>
</evidence>
<dbReference type="SUPFAM" id="SSF53927">
    <property type="entry name" value="Cytidine deaminase-like"/>
    <property type="match status" value="1"/>
</dbReference>
<dbReference type="GO" id="GO:0009982">
    <property type="term" value="F:pseudouridine synthase activity"/>
    <property type="evidence" value="ECO:0000318"/>
    <property type="project" value="GO_Central"/>
</dbReference>
<evidence type="ECO:0000259" key="7">
    <source>
        <dbReference type="PROSITE" id="PS51747"/>
    </source>
</evidence>
<name>Q757V3_EREGS</name>
<reference evidence="9" key="2">
    <citation type="journal article" date="2013" name="G3 (Bethesda)">
        <title>Genomes of Ashbya fungi isolated from insects reveal four mating-type loci, numerous translocations, lack of transposons, and distinct gene duplications.</title>
        <authorList>
            <person name="Dietrich F.S."/>
            <person name="Voegeli S."/>
            <person name="Kuo S."/>
            <person name="Philippsen P."/>
        </authorList>
    </citation>
    <scope>GENOME REANNOTATION</scope>
    <source>
        <strain evidence="9">ATCC 10895 / CBS 109.51 / FGSC 9923 / NRRL Y-1056</strain>
    </source>
</reference>
<dbReference type="PROSITE" id="PS50889">
    <property type="entry name" value="S4"/>
    <property type="match status" value="1"/>
</dbReference>
<proteinExistence type="predicted"/>
<dbReference type="PANTHER" id="PTHR21600">
    <property type="entry name" value="MITOCHONDRIAL RNA PSEUDOURIDINE SYNTHASE"/>
    <property type="match status" value="1"/>
</dbReference>
<dbReference type="KEGG" id="ago:AGOS_AEL091C"/>
<dbReference type="OrthoDB" id="424794at2759"/>
<dbReference type="RefSeq" id="NP_984770.2">
    <property type="nucleotide sequence ID" value="NM_210124.2"/>
</dbReference>
<dbReference type="InterPro" id="IPR016193">
    <property type="entry name" value="Cytidine_deaminase-like"/>
</dbReference>